<sequence length="672" mass="79919">MEQSESIRELTQSIEKGTISLPEFQRDFVWDITKTYDLFDSIIRGIFIGAIIYGKPSFEIAVREVDDRPRKGQGKNRKLKIDKFTREEIANKVKVNNYRIVLDGQQRATSLFRAFKGIDEVWFIAKNESDYDYNEILDKNLSEQTLEEIIYEISGNEDKERISIKLSDVYDIMQQNWRESKIEKEIFKKQTYNGDDDEGYDYNLEKYLTICDKLQDIFKESKLLNYYLLDMDVDKFALFFERSNSKGVSLKFTDILAAKLYAGNFNLRDKVDEFKDNNTAFANNFNQEIIVRTLAYIIGDGREKIDKSYILKKLNHEHFTEYWDKICTWYKETLNFLFDNSYIVSQSWMPYENMIIPLIIFRWELGRDFSQMNEKHSEFIQYWYWSSIFSQRYTGSSNEMIIKDANYLRKVAKGERILEKAYFNRLARLQINTKDDFYDYNRKASALYKGILNLVNFQSKGLVSWENNNKLNFNDNRLEDHHIFPKNYIKKRFKDDLEAQDKMSSAINRTLIPKISNILISDKAPSKYLKEIELKNSSLRESLNKHLIPLEIMEMDELFFEILDERATKLFDIIQNILVDKQAYILQNHYKEREHQKGYIEIFATYQNQEIQAHLDLETEKVIYKNEHYSPSGAASKVKEEVSGKATSTSGWHFWKYKDEEDEVKLIKELKE</sequence>
<dbReference type="EMBL" id="CP003345">
    <property type="protein sequence ID" value="AFM03353.1"/>
    <property type="molecule type" value="Genomic_DNA"/>
</dbReference>
<protein>
    <recommendedName>
        <fullName evidence="1">GmrSD restriction endonucleases N-terminal domain-containing protein</fullName>
    </recommendedName>
</protein>
<dbReference type="HOGENOM" id="CLU_021082_0_1_10"/>
<dbReference type="RefSeq" id="WP_014796811.1">
    <property type="nucleotide sequence ID" value="NC_018018.1"/>
</dbReference>
<reference evidence="3" key="1">
    <citation type="submission" date="2012-06" db="EMBL/GenBank/DDBJ databases">
        <title>The complete genome of Flexibacter litoralis DSM 6794.</title>
        <authorList>
            <person name="Lucas S."/>
            <person name="Copeland A."/>
            <person name="Lapidus A."/>
            <person name="Glavina del Rio T."/>
            <person name="Dalin E."/>
            <person name="Tice H."/>
            <person name="Bruce D."/>
            <person name="Goodwin L."/>
            <person name="Pitluck S."/>
            <person name="Peters L."/>
            <person name="Ovchinnikova G."/>
            <person name="Lu M."/>
            <person name="Kyrpides N."/>
            <person name="Mavromatis K."/>
            <person name="Ivanova N."/>
            <person name="Brettin T."/>
            <person name="Detter J.C."/>
            <person name="Han C."/>
            <person name="Larimer F."/>
            <person name="Land M."/>
            <person name="Hauser L."/>
            <person name="Markowitz V."/>
            <person name="Cheng J.-F."/>
            <person name="Hugenholtz P."/>
            <person name="Woyke T."/>
            <person name="Wu D."/>
            <person name="Spring S."/>
            <person name="Lang E."/>
            <person name="Kopitz M."/>
            <person name="Brambilla E."/>
            <person name="Klenk H.-P."/>
            <person name="Eisen J.A."/>
        </authorList>
    </citation>
    <scope>NUCLEOTIDE SEQUENCE [LARGE SCALE GENOMIC DNA]</scope>
    <source>
        <strain evidence="3">ATCC 23117 / DSM 6794 / NBRC 15988 / NCIMB 1366 / Sio-4</strain>
    </source>
</reference>
<dbReference type="PANTHER" id="PTHR37292:SF2">
    <property type="entry name" value="DUF262 DOMAIN-CONTAINING PROTEIN"/>
    <property type="match status" value="1"/>
</dbReference>
<dbReference type="AlphaFoldDB" id="I4AHB8"/>
<dbReference type="InterPro" id="IPR004919">
    <property type="entry name" value="GmrSD_N"/>
</dbReference>
<dbReference type="PATRIC" id="fig|880071.3.peg.877"/>
<evidence type="ECO:0000259" key="1">
    <source>
        <dbReference type="Pfam" id="PF03235"/>
    </source>
</evidence>
<dbReference type="eggNOG" id="COG1479">
    <property type="taxonomic scope" value="Bacteria"/>
</dbReference>
<organism evidence="2 3">
    <name type="scientific">Bernardetia litoralis (strain ATCC 23117 / DSM 6794 / NBRC 15988 / NCIMB 1366 / Fx l1 / Sio-4)</name>
    <name type="common">Flexibacter litoralis</name>
    <dbReference type="NCBI Taxonomy" id="880071"/>
    <lineage>
        <taxon>Bacteria</taxon>
        <taxon>Pseudomonadati</taxon>
        <taxon>Bacteroidota</taxon>
        <taxon>Cytophagia</taxon>
        <taxon>Cytophagales</taxon>
        <taxon>Bernardetiaceae</taxon>
        <taxon>Bernardetia</taxon>
    </lineage>
</organism>
<feature type="domain" description="GmrSD restriction endonucleases N-terminal" evidence="1">
    <location>
        <begin position="7"/>
        <end position="260"/>
    </location>
</feature>
<name>I4AHB8_BERLS</name>
<dbReference type="Pfam" id="PF03235">
    <property type="entry name" value="GmrSD_N"/>
    <property type="match status" value="1"/>
</dbReference>
<accession>I4AHB8</accession>
<dbReference type="Proteomes" id="UP000006054">
    <property type="component" value="Chromosome"/>
</dbReference>
<dbReference type="OrthoDB" id="9798761at2"/>
<dbReference type="STRING" id="880071.Fleli_0898"/>
<gene>
    <name evidence="2" type="ordered locus">Fleli_0898</name>
</gene>
<dbReference type="KEGG" id="fli:Fleli_0898"/>
<evidence type="ECO:0000313" key="3">
    <source>
        <dbReference type="Proteomes" id="UP000006054"/>
    </source>
</evidence>
<evidence type="ECO:0000313" key="2">
    <source>
        <dbReference type="EMBL" id="AFM03353.1"/>
    </source>
</evidence>
<keyword evidence="3" id="KW-1185">Reference proteome</keyword>
<proteinExistence type="predicted"/>
<dbReference type="PANTHER" id="PTHR37292">
    <property type="entry name" value="VNG6097C"/>
    <property type="match status" value="1"/>
</dbReference>
<dbReference type="eggNOG" id="COG3472">
    <property type="taxonomic scope" value="Bacteria"/>
</dbReference>